<dbReference type="OrthoDB" id="9804867at2"/>
<evidence type="ECO:0000313" key="4">
    <source>
        <dbReference type="Proteomes" id="UP000297649"/>
    </source>
</evidence>
<dbReference type="InterPro" id="IPR007337">
    <property type="entry name" value="RelB/DinJ"/>
</dbReference>
<dbReference type="Gene3D" id="1.10.1220.10">
    <property type="entry name" value="Met repressor-like"/>
    <property type="match status" value="1"/>
</dbReference>
<dbReference type="NCBIfam" id="TIGR02384">
    <property type="entry name" value="RelB_DinJ"/>
    <property type="match status" value="1"/>
</dbReference>
<dbReference type="InterPro" id="IPR013321">
    <property type="entry name" value="Arc_rbn_hlx_hlx"/>
</dbReference>
<comment type="caution">
    <text evidence="3">The sequence shown here is derived from an EMBL/GenBank/DDBJ whole genome shotgun (WGS) entry which is preliminary data.</text>
</comment>
<protein>
    <submittedName>
        <fullName evidence="3">Type II toxin-antitoxin system RelB/DinJ family antitoxin</fullName>
    </submittedName>
</protein>
<sequence length="86" mass="9833">MAKTAMIRARVEDNLKKDVENILERLGLSTSEAINIFYHQIKLTRGIPFAIKVPNKITKKTLESTDKNKALKTFKSKKELFENLGI</sequence>
<proteinExistence type="inferred from homology"/>
<name>A0A6H3NVB5_9LEPT</name>
<dbReference type="PIRSF" id="PIRSF003108">
    <property type="entry name" value="DinJ"/>
    <property type="match status" value="1"/>
</dbReference>
<dbReference type="PANTHER" id="PTHR38781:SF1">
    <property type="entry name" value="ANTITOXIN DINJ-RELATED"/>
    <property type="match status" value="1"/>
</dbReference>
<dbReference type="GO" id="GO:0006355">
    <property type="term" value="P:regulation of DNA-templated transcription"/>
    <property type="evidence" value="ECO:0007669"/>
    <property type="project" value="InterPro"/>
</dbReference>
<organism evidence="3 4">
    <name type="scientific">Leptospira bandrabouensis</name>
    <dbReference type="NCBI Taxonomy" id="2484903"/>
    <lineage>
        <taxon>Bacteria</taxon>
        <taxon>Pseudomonadati</taxon>
        <taxon>Spirochaetota</taxon>
        <taxon>Spirochaetia</taxon>
        <taxon>Leptospirales</taxon>
        <taxon>Leptospiraceae</taxon>
        <taxon>Leptospira</taxon>
    </lineage>
</organism>
<dbReference type="RefSeq" id="WP_135744415.1">
    <property type="nucleotide sequence ID" value="NZ_JAIZBL010000006.1"/>
</dbReference>
<dbReference type="EMBL" id="RQHU01000013">
    <property type="protein sequence ID" value="TGN13683.1"/>
    <property type="molecule type" value="Genomic_DNA"/>
</dbReference>
<comment type="similarity">
    <text evidence="1">Belongs to the RelB/DinJ antitoxin family.</text>
</comment>
<dbReference type="AlphaFoldDB" id="A0A6H3NVB5"/>
<dbReference type="InterPro" id="IPR026262">
    <property type="entry name" value="DinJ"/>
</dbReference>
<dbReference type="GO" id="GO:0044010">
    <property type="term" value="P:single-species biofilm formation"/>
    <property type="evidence" value="ECO:0007669"/>
    <property type="project" value="InterPro"/>
</dbReference>
<dbReference type="Pfam" id="PF04221">
    <property type="entry name" value="RelB"/>
    <property type="match status" value="1"/>
</dbReference>
<dbReference type="GO" id="GO:0015643">
    <property type="term" value="F:toxic substance binding"/>
    <property type="evidence" value="ECO:0007669"/>
    <property type="project" value="InterPro"/>
</dbReference>
<accession>A0A6H3NVB5</accession>
<dbReference type="Proteomes" id="UP000297649">
    <property type="component" value="Unassembled WGS sequence"/>
</dbReference>
<dbReference type="PANTHER" id="PTHR38781">
    <property type="entry name" value="ANTITOXIN DINJ-RELATED"/>
    <property type="match status" value="1"/>
</dbReference>
<dbReference type="GO" id="GO:0000987">
    <property type="term" value="F:cis-regulatory region sequence-specific DNA binding"/>
    <property type="evidence" value="ECO:0007669"/>
    <property type="project" value="InterPro"/>
</dbReference>
<dbReference type="GO" id="GO:0006351">
    <property type="term" value="P:DNA-templated transcription"/>
    <property type="evidence" value="ECO:0007669"/>
    <property type="project" value="TreeGrafter"/>
</dbReference>
<evidence type="ECO:0000256" key="2">
    <source>
        <dbReference type="ARBA" id="ARBA00022649"/>
    </source>
</evidence>
<keyword evidence="4" id="KW-1185">Reference proteome</keyword>
<reference evidence="3" key="1">
    <citation type="journal article" date="2019" name="PLoS Negl. Trop. Dis.">
        <title>Revisiting the worldwide diversity of Leptospira species in the environment.</title>
        <authorList>
            <person name="Vincent A.T."/>
            <person name="Schiettekatte O."/>
            <person name="Bourhy P."/>
            <person name="Veyrier F.J."/>
            <person name="Picardeau M."/>
        </authorList>
    </citation>
    <scope>NUCLEOTIDE SEQUENCE [LARGE SCALE GENOMIC DNA]</scope>
    <source>
        <strain evidence="3">201601109</strain>
    </source>
</reference>
<keyword evidence="2" id="KW-1277">Toxin-antitoxin system</keyword>
<evidence type="ECO:0000256" key="1">
    <source>
        <dbReference type="ARBA" id="ARBA00010562"/>
    </source>
</evidence>
<evidence type="ECO:0000313" key="3">
    <source>
        <dbReference type="EMBL" id="TGN13683.1"/>
    </source>
</evidence>
<gene>
    <name evidence="3" type="ORF">EHR08_11255</name>
</gene>